<evidence type="ECO:0000256" key="4">
    <source>
        <dbReference type="HAMAP-Rule" id="MF_00923"/>
    </source>
</evidence>
<dbReference type="InterPro" id="IPR018391">
    <property type="entry name" value="PQQ_b-propeller_rpt"/>
</dbReference>
<keyword evidence="1 4" id="KW-0732">Signal</keyword>
<dbReference type="PANTHER" id="PTHR34512:SF30">
    <property type="entry name" value="OUTER MEMBRANE PROTEIN ASSEMBLY FACTOR BAMB"/>
    <property type="match status" value="1"/>
</dbReference>
<reference evidence="7 8" key="1">
    <citation type="submission" date="2018-11" db="EMBL/GenBank/DDBJ databases">
        <title>Genomic Encyclopedia of Type Strains, Phase IV (KMG-IV): sequencing the most valuable type-strain genomes for metagenomic binning, comparative biology and taxonomic classification.</title>
        <authorList>
            <person name="Goeker M."/>
        </authorList>
    </citation>
    <scope>NUCLEOTIDE SEQUENCE [LARGE SCALE GENOMIC DNA]</scope>
    <source>
        <strain evidence="7 8">DSM 101684</strain>
    </source>
</reference>
<evidence type="ECO:0000256" key="3">
    <source>
        <dbReference type="ARBA" id="ARBA00023237"/>
    </source>
</evidence>
<keyword evidence="4" id="KW-0564">Palmitate</keyword>
<proteinExistence type="inferred from homology"/>
<keyword evidence="2 4" id="KW-0472">Membrane</keyword>
<comment type="similarity">
    <text evidence="4">Belongs to the BamB family.</text>
</comment>
<gene>
    <name evidence="4" type="primary">bamB</name>
    <name evidence="7" type="ORF">EDC62_1340</name>
</gene>
<dbReference type="Pfam" id="PF13360">
    <property type="entry name" value="PQQ_2"/>
    <property type="match status" value="1"/>
</dbReference>
<evidence type="ECO:0000256" key="5">
    <source>
        <dbReference type="SAM" id="SignalP"/>
    </source>
</evidence>
<dbReference type="GO" id="GO:0009279">
    <property type="term" value="C:cell outer membrane"/>
    <property type="evidence" value="ECO:0007669"/>
    <property type="project" value="UniProtKB-SubCell"/>
</dbReference>
<evidence type="ECO:0000256" key="2">
    <source>
        <dbReference type="ARBA" id="ARBA00023136"/>
    </source>
</evidence>
<dbReference type="InterPro" id="IPR002372">
    <property type="entry name" value="PQQ_rpt_dom"/>
</dbReference>
<dbReference type="AlphaFoldDB" id="A0A3N4VAK8"/>
<dbReference type="InterPro" id="IPR017687">
    <property type="entry name" value="BamB"/>
</dbReference>
<keyword evidence="3 4" id="KW-0998">Cell outer membrane</keyword>
<keyword evidence="4" id="KW-0449">Lipoprotein</keyword>
<accession>A0A3N4VAK8</accession>
<dbReference type="GO" id="GO:0043165">
    <property type="term" value="P:Gram-negative-bacterium-type cell outer membrane assembly"/>
    <property type="evidence" value="ECO:0007669"/>
    <property type="project" value="UniProtKB-UniRule"/>
</dbReference>
<feature type="domain" description="Pyrrolo-quinoline quinone repeat" evidence="6">
    <location>
        <begin position="79"/>
        <end position="306"/>
    </location>
</feature>
<dbReference type="InterPro" id="IPR015943">
    <property type="entry name" value="WD40/YVTN_repeat-like_dom_sf"/>
</dbReference>
<dbReference type="SMART" id="SM00564">
    <property type="entry name" value="PQQ"/>
    <property type="match status" value="5"/>
</dbReference>
<evidence type="ECO:0000313" key="8">
    <source>
        <dbReference type="Proteomes" id="UP000272193"/>
    </source>
</evidence>
<dbReference type="PROSITE" id="PS51257">
    <property type="entry name" value="PROKAR_LIPOPROTEIN"/>
    <property type="match status" value="1"/>
</dbReference>
<keyword evidence="8" id="KW-1185">Reference proteome</keyword>
<sequence length="381" mass="40268">MMARKTMARIARRSCLFVCIGATVLFAACASSDRPKPAELPANPGLIGVATAWTARQGPVSFPLQLAVAGETLVTASDDGTVRAIEATNGRERWLGSVGESIAAGVGSDGQFAAVVTRSHQLVVLREGRELWRQRLQTGVWTAPLVAGARVFVLGADRSVLAFDAASGRRLWARPRASEALVLKQAGVLLPVGDTLLAGISSRLTAINPTNGSERWLVALASPRGTNEVERLADLVAGVARDGTTVCLRAYQSAVGCVDTVRGTLLWTQPANGHQGVSGDGRKVYGVESDDVVVAWDAATGERRWSSERLKYRALSTPRVAGRSVVLGDSFGFVHFLSTEDGAVVDRVATDGSPIVAQPTLVGKTLVVATRQGGLYAYRPR</sequence>
<dbReference type="EMBL" id="RKQL01000002">
    <property type="protein sequence ID" value="RPE70850.1"/>
    <property type="molecule type" value="Genomic_DNA"/>
</dbReference>
<comment type="subunit">
    <text evidence="4">Part of the Bam complex.</text>
</comment>
<dbReference type="SUPFAM" id="SSF50998">
    <property type="entry name" value="Quinoprotein alcohol dehydrogenase-like"/>
    <property type="match status" value="1"/>
</dbReference>
<dbReference type="Proteomes" id="UP000272193">
    <property type="component" value="Unassembled WGS sequence"/>
</dbReference>
<dbReference type="GO" id="GO:0051205">
    <property type="term" value="P:protein insertion into membrane"/>
    <property type="evidence" value="ECO:0007669"/>
    <property type="project" value="UniProtKB-UniRule"/>
</dbReference>
<dbReference type="HAMAP" id="MF_00923">
    <property type="entry name" value="OM_assembly_BamB"/>
    <property type="match status" value="1"/>
</dbReference>
<dbReference type="Gene3D" id="2.130.10.10">
    <property type="entry name" value="YVTN repeat-like/Quinoprotein amine dehydrogenase"/>
    <property type="match status" value="1"/>
</dbReference>
<protein>
    <recommendedName>
        <fullName evidence="4">Outer membrane protein assembly factor BamB</fullName>
    </recommendedName>
</protein>
<dbReference type="NCBIfam" id="TIGR03300">
    <property type="entry name" value="assembly_YfgL"/>
    <property type="match status" value="1"/>
</dbReference>
<name>A0A3N4VAK8_9BURK</name>
<evidence type="ECO:0000256" key="1">
    <source>
        <dbReference type="ARBA" id="ARBA00022729"/>
    </source>
</evidence>
<comment type="subcellular location">
    <subcellularLocation>
        <location evidence="4">Cell outer membrane</location>
        <topology evidence="4">Lipid-anchor</topology>
    </subcellularLocation>
</comment>
<dbReference type="RefSeq" id="WP_245968782.1">
    <property type="nucleotide sequence ID" value="NZ_RKQL01000002.1"/>
</dbReference>
<evidence type="ECO:0000313" key="7">
    <source>
        <dbReference type="EMBL" id="RPE70850.1"/>
    </source>
</evidence>
<feature type="signal peptide" evidence="5">
    <location>
        <begin position="1"/>
        <end position="27"/>
    </location>
</feature>
<dbReference type="InterPro" id="IPR011047">
    <property type="entry name" value="Quinoprotein_ADH-like_sf"/>
</dbReference>
<evidence type="ECO:0000259" key="6">
    <source>
        <dbReference type="Pfam" id="PF13360"/>
    </source>
</evidence>
<comment type="function">
    <text evidence="4">Part of the outer membrane protein assembly complex, which is involved in assembly and insertion of beta-barrel proteins into the outer membrane.</text>
</comment>
<feature type="chain" id="PRO_5018342360" description="Outer membrane protein assembly factor BamB" evidence="5">
    <location>
        <begin position="28"/>
        <end position="381"/>
    </location>
</feature>
<organism evidence="7 8">
    <name type="scientific">Tibeticola sediminis</name>
    <dbReference type="NCBI Taxonomy" id="1917811"/>
    <lineage>
        <taxon>Bacteria</taxon>
        <taxon>Pseudomonadati</taxon>
        <taxon>Pseudomonadota</taxon>
        <taxon>Betaproteobacteria</taxon>
        <taxon>Burkholderiales</taxon>
        <taxon>Comamonadaceae</taxon>
        <taxon>Tibeticola</taxon>
    </lineage>
</organism>
<comment type="caution">
    <text evidence="7">The sequence shown here is derived from an EMBL/GenBank/DDBJ whole genome shotgun (WGS) entry which is preliminary data.</text>
</comment>
<dbReference type="PANTHER" id="PTHR34512">
    <property type="entry name" value="CELL SURFACE PROTEIN"/>
    <property type="match status" value="1"/>
</dbReference>